<comment type="caution">
    <text evidence="2">The sequence shown here is derived from an EMBL/GenBank/DDBJ whole genome shotgun (WGS) entry which is preliminary data.</text>
</comment>
<dbReference type="OrthoDB" id="3785615at2759"/>
<dbReference type="Proteomes" id="UP000801428">
    <property type="component" value="Unassembled WGS sequence"/>
</dbReference>
<evidence type="ECO:0000313" key="3">
    <source>
        <dbReference type="Proteomes" id="UP000801428"/>
    </source>
</evidence>
<name>A0A9P4TED2_CURKU</name>
<dbReference type="AlphaFoldDB" id="A0A9P4TED2"/>
<feature type="compositionally biased region" description="Polar residues" evidence="1">
    <location>
        <begin position="1"/>
        <end position="15"/>
    </location>
</feature>
<feature type="region of interest" description="Disordered" evidence="1">
    <location>
        <begin position="1"/>
        <end position="60"/>
    </location>
</feature>
<protein>
    <submittedName>
        <fullName evidence="2">Uncharacterized protein</fullName>
    </submittedName>
</protein>
<dbReference type="EMBL" id="SWKU01000011">
    <property type="protein sequence ID" value="KAF3002506.1"/>
    <property type="molecule type" value="Genomic_DNA"/>
</dbReference>
<evidence type="ECO:0000313" key="2">
    <source>
        <dbReference type="EMBL" id="KAF3002506.1"/>
    </source>
</evidence>
<accession>A0A9P4TED2</accession>
<organism evidence="2 3">
    <name type="scientific">Curvularia kusanoi</name>
    <name type="common">Cochliobolus kusanoi</name>
    <dbReference type="NCBI Taxonomy" id="90978"/>
    <lineage>
        <taxon>Eukaryota</taxon>
        <taxon>Fungi</taxon>
        <taxon>Dikarya</taxon>
        <taxon>Ascomycota</taxon>
        <taxon>Pezizomycotina</taxon>
        <taxon>Dothideomycetes</taxon>
        <taxon>Pleosporomycetidae</taxon>
        <taxon>Pleosporales</taxon>
        <taxon>Pleosporineae</taxon>
        <taxon>Pleosporaceae</taxon>
        <taxon>Curvularia</taxon>
    </lineage>
</organism>
<sequence length="90" mass="10168">MGFNSPRAQFTSGYSNRAERPPPHSISALRSSRSGGKSVPKKYRKYHKKPTTTKKKEKRNIFSRAVHFFFNAIGSPGYPTAPTDPKTKLR</sequence>
<evidence type="ECO:0000256" key="1">
    <source>
        <dbReference type="SAM" id="MobiDB-lite"/>
    </source>
</evidence>
<feature type="compositionally biased region" description="Basic residues" evidence="1">
    <location>
        <begin position="39"/>
        <end position="58"/>
    </location>
</feature>
<gene>
    <name evidence="2" type="ORF">E8E13_006356</name>
</gene>
<reference evidence="2" key="1">
    <citation type="submission" date="2019-04" db="EMBL/GenBank/DDBJ databases">
        <title>Sequencing of skin fungus with MAO and IRED activity.</title>
        <authorList>
            <person name="Marsaioli A.J."/>
            <person name="Bonatto J.M.C."/>
            <person name="Reis Junior O."/>
        </authorList>
    </citation>
    <scope>NUCLEOTIDE SEQUENCE</scope>
    <source>
        <strain evidence="2">30M1</strain>
    </source>
</reference>
<proteinExistence type="predicted"/>
<keyword evidence="3" id="KW-1185">Reference proteome</keyword>